<evidence type="ECO:0000256" key="4">
    <source>
        <dbReference type="ARBA" id="ARBA00022692"/>
    </source>
</evidence>
<dbReference type="Pfam" id="PF00528">
    <property type="entry name" value="BPD_transp_1"/>
    <property type="match status" value="1"/>
</dbReference>
<dbReference type="PROSITE" id="PS50928">
    <property type="entry name" value="ABC_TM1"/>
    <property type="match status" value="1"/>
</dbReference>
<keyword evidence="2 7" id="KW-0813">Transport</keyword>
<evidence type="ECO:0000256" key="5">
    <source>
        <dbReference type="ARBA" id="ARBA00022989"/>
    </source>
</evidence>
<comment type="subcellular location">
    <subcellularLocation>
        <location evidence="1 7">Cell membrane</location>
        <topology evidence="1 7">Multi-pass membrane protein</topology>
    </subcellularLocation>
</comment>
<name>A0A174ZFS5_9FIRM</name>
<dbReference type="InterPro" id="IPR035906">
    <property type="entry name" value="MetI-like_sf"/>
</dbReference>
<reference evidence="9 10" key="1">
    <citation type="submission" date="2015-09" db="EMBL/GenBank/DDBJ databases">
        <authorList>
            <consortium name="Pathogen Informatics"/>
        </authorList>
    </citation>
    <scope>NUCLEOTIDE SEQUENCE [LARGE SCALE GENOMIC DNA]</scope>
    <source>
        <strain evidence="9 10">2789STDY5834928</strain>
    </source>
</reference>
<gene>
    <name evidence="9" type="primary">ycjP_1</name>
    <name evidence="9" type="ORF">ERS852540_01244</name>
</gene>
<comment type="similarity">
    <text evidence="7">Belongs to the binding-protein-dependent transport system permease family.</text>
</comment>
<proteinExistence type="inferred from homology"/>
<evidence type="ECO:0000256" key="3">
    <source>
        <dbReference type="ARBA" id="ARBA00022475"/>
    </source>
</evidence>
<accession>A0A174ZFS5</accession>
<keyword evidence="4 7" id="KW-0812">Transmembrane</keyword>
<evidence type="ECO:0000256" key="6">
    <source>
        <dbReference type="ARBA" id="ARBA00023136"/>
    </source>
</evidence>
<dbReference type="Gene3D" id="1.10.3720.10">
    <property type="entry name" value="MetI-like"/>
    <property type="match status" value="1"/>
</dbReference>
<evidence type="ECO:0000256" key="2">
    <source>
        <dbReference type="ARBA" id="ARBA00022448"/>
    </source>
</evidence>
<keyword evidence="6 7" id="KW-0472">Membrane</keyword>
<dbReference type="Proteomes" id="UP000095662">
    <property type="component" value="Unassembled WGS sequence"/>
</dbReference>
<feature type="domain" description="ABC transmembrane type-1" evidence="8">
    <location>
        <begin position="85"/>
        <end position="272"/>
    </location>
</feature>
<feature type="transmembrane region" description="Helical" evidence="7">
    <location>
        <begin position="152"/>
        <end position="170"/>
    </location>
</feature>
<evidence type="ECO:0000313" key="9">
    <source>
        <dbReference type="EMBL" id="CUQ86165.1"/>
    </source>
</evidence>
<feature type="transmembrane region" description="Helical" evidence="7">
    <location>
        <begin position="84"/>
        <end position="108"/>
    </location>
</feature>
<evidence type="ECO:0000259" key="8">
    <source>
        <dbReference type="PROSITE" id="PS50928"/>
    </source>
</evidence>
<dbReference type="OrthoDB" id="153186at2"/>
<dbReference type="InterPro" id="IPR000515">
    <property type="entry name" value="MetI-like"/>
</dbReference>
<keyword evidence="5 7" id="KW-1133">Transmembrane helix</keyword>
<feature type="transmembrane region" description="Helical" evidence="7">
    <location>
        <begin position="207"/>
        <end position="228"/>
    </location>
</feature>
<feature type="transmembrane region" description="Helical" evidence="7">
    <location>
        <begin position="20"/>
        <end position="41"/>
    </location>
</feature>
<evidence type="ECO:0000256" key="7">
    <source>
        <dbReference type="RuleBase" id="RU363032"/>
    </source>
</evidence>
<keyword evidence="3" id="KW-1003">Cell membrane</keyword>
<dbReference type="AlphaFoldDB" id="A0A174ZFS5"/>
<feature type="transmembrane region" description="Helical" evidence="7">
    <location>
        <begin position="120"/>
        <end position="140"/>
    </location>
</feature>
<dbReference type="PANTHER" id="PTHR43744:SF1">
    <property type="entry name" value="BINDING-PROTEIN-DEPENDENT TRANSPORT SYSTEMS INNER MEMBRANE COMPONENT"/>
    <property type="match status" value="1"/>
</dbReference>
<dbReference type="EMBL" id="CZBY01000008">
    <property type="protein sequence ID" value="CUQ86165.1"/>
    <property type="molecule type" value="Genomic_DNA"/>
</dbReference>
<dbReference type="CDD" id="cd06261">
    <property type="entry name" value="TM_PBP2"/>
    <property type="match status" value="1"/>
</dbReference>
<dbReference type="GO" id="GO:0005886">
    <property type="term" value="C:plasma membrane"/>
    <property type="evidence" value="ECO:0007669"/>
    <property type="project" value="UniProtKB-SubCell"/>
</dbReference>
<evidence type="ECO:0000256" key="1">
    <source>
        <dbReference type="ARBA" id="ARBA00004651"/>
    </source>
</evidence>
<dbReference type="STRING" id="39492.ERS852540_01244"/>
<sequence>MKITKRRRKRYGGSLGGDIFIFVVLALLGLFMIFPIYLSVIQSLKPVEELFLFPPRLYVQNITDQNFADLLATASNMWVPFSRYIFNSVFVAVVVTVAQLLFSSSAAYALSKVAFPGAKALNKIIEVALLFTSTVLYIMQYMVMATLGMIDTYFAIILPYIATPMGLFLMRQFMGQLPDSMIEAAKLDGASHIRICWQIVMPNVKPAWLTLLIFAFQGAWQITGYSFIYNEALKPIPTVMQQISAAGIARAGVAAAAAVITMLPPIIVFIFCQSSVMETMATSGLKD</sequence>
<evidence type="ECO:0000313" key="10">
    <source>
        <dbReference type="Proteomes" id="UP000095662"/>
    </source>
</evidence>
<organism evidence="9 10">
    <name type="scientific">[Eubacterium] siraeum</name>
    <dbReference type="NCBI Taxonomy" id="39492"/>
    <lineage>
        <taxon>Bacteria</taxon>
        <taxon>Bacillati</taxon>
        <taxon>Bacillota</taxon>
        <taxon>Clostridia</taxon>
        <taxon>Eubacteriales</taxon>
        <taxon>Oscillospiraceae</taxon>
        <taxon>Oscillospiraceae incertae sedis</taxon>
    </lineage>
</organism>
<dbReference type="PANTHER" id="PTHR43744">
    <property type="entry name" value="ABC TRANSPORTER PERMEASE PROTEIN MG189-RELATED-RELATED"/>
    <property type="match status" value="1"/>
</dbReference>
<feature type="transmembrane region" description="Helical" evidence="7">
    <location>
        <begin position="248"/>
        <end position="272"/>
    </location>
</feature>
<protein>
    <submittedName>
        <fullName evidence="9">Inner membrane ABC transporter permease protein ycjP</fullName>
    </submittedName>
</protein>
<dbReference type="SUPFAM" id="SSF161098">
    <property type="entry name" value="MetI-like"/>
    <property type="match status" value="1"/>
</dbReference>
<dbReference type="GO" id="GO:0055085">
    <property type="term" value="P:transmembrane transport"/>
    <property type="evidence" value="ECO:0007669"/>
    <property type="project" value="InterPro"/>
</dbReference>